<evidence type="ECO:0000313" key="2">
    <source>
        <dbReference type="EMBL" id="MEE1882018.1"/>
    </source>
</evidence>
<dbReference type="GO" id="GO:0016829">
    <property type="term" value="F:lyase activity"/>
    <property type="evidence" value="ECO:0007669"/>
    <property type="project" value="UniProtKB-KW"/>
</dbReference>
<reference evidence="2 5" key="2">
    <citation type="submission" date="2024-01" db="EMBL/GenBank/DDBJ databases">
        <title>Unpublished Manusciprt.</title>
        <authorList>
            <person name="Duman M."/>
            <person name="Valdes E.G."/>
            <person name="Ajmi N."/>
            <person name="Altun S."/>
            <person name="Saticioglu I.B."/>
        </authorList>
    </citation>
    <scope>NUCLEOTIDE SEQUENCE [LARGE SCALE GENOMIC DNA]</scope>
    <source>
        <strain evidence="2 5">139P</strain>
    </source>
</reference>
<gene>
    <name evidence="3" type="ORF">SAMN05216230_11574</name>
    <name evidence="2" type="ORF">V0R55_17800</name>
</gene>
<proteinExistence type="predicted"/>
<dbReference type="CDD" id="cd00377">
    <property type="entry name" value="ICL_PEPM"/>
    <property type="match status" value="1"/>
</dbReference>
<dbReference type="InterPro" id="IPR039556">
    <property type="entry name" value="ICL/PEPM"/>
</dbReference>
<dbReference type="GeneID" id="93679436"/>
<keyword evidence="5" id="KW-1185">Reference proteome</keyword>
<dbReference type="GO" id="GO:0046872">
    <property type="term" value="F:metal ion binding"/>
    <property type="evidence" value="ECO:0007669"/>
    <property type="project" value="UniProtKB-KW"/>
</dbReference>
<dbReference type="Gene3D" id="3.20.20.60">
    <property type="entry name" value="Phosphoenolpyruvate-binding domains"/>
    <property type="match status" value="1"/>
</dbReference>
<dbReference type="InterPro" id="IPR015813">
    <property type="entry name" value="Pyrv/PenolPyrv_kinase-like_dom"/>
</dbReference>
<evidence type="ECO:0000313" key="3">
    <source>
        <dbReference type="EMBL" id="SER95861.1"/>
    </source>
</evidence>
<dbReference type="InterPro" id="IPR040442">
    <property type="entry name" value="Pyrv_kinase-like_dom_sf"/>
</dbReference>
<evidence type="ECO:0000313" key="4">
    <source>
        <dbReference type="Proteomes" id="UP000199221"/>
    </source>
</evidence>
<dbReference type="Pfam" id="PF13714">
    <property type="entry name" value="PEP_mutase"/>
    <property type="match status" value="1"/>
</dbReference>
<keyword evidence="3" id="KW-0456">Lyase</keyword>
<evidence type="ECO:0000256" key="1">
    <source>
        <dbReference type="ARBA" id="ARBA00022723"/>
    </source>
</evidence>
<dbReference type="AlphaFoldDB" id="A0A1H9TFE4"/>
<dbReference type="Proteomes" id="UP000199221">
    <property type="component" value="Unassembled WGS sequence"/>
</dbReference>
<dbReference type="RefSeq" id="WP_094012412.1">
    <property type="nucleotide sequence ID" value="NZ_CP128543.1"/>
</dbReference>
<evidence type="ECO:0000313" key="5">
    <source>
        <dbReference type="Proteomes" id="UP001329505"/>
    </source>
</evidence>
<dbReference type="PANTHER" id="PTHR42905:SF16">
    <property type="entry name" value="CARBOXYPHOSPHONOENOLPYRUVATE PHOSPHONOMUTASE-LIKE PROTEIN (AFU_ORTHOLOGUE AFUA_5G07230)"/>
    <property type="match status" value="1"/>
</dbReference>
<dbReference type="Proteomes" id="UP001329505">
    <property type="component" value="Unassembled WGS sequence"/>
</dbReference>
<dbReference type="SUPFAM" id="SSF51621">
    <property type="entry name" value="Phosphoenolpyruvate/pyruvate domain"/>
    <property type="match status" value="1"/>
</dbReference>
<dbReference type="EMBL" id="JAZDQQ010000015">
    <property type="protein sequence ID" value="MEE1882018.1"/>
    <property type="molecule type" value="Genomic_DNA"/>
</dbReference>
<protein>
    <submittedName>
        <fullName evidence="3">2-Methylisocitrate lyase, PEP mutase family</fullName>
    </submittedName>
    <submittedName>
        <fullName evidence="2">Isocitrate lyase/phosphoenolpyruvate mutase family protein</fullName>
    </submittedName>
</protein>
<sequence length="276" mass="29142">MDVQTLRAEAFKALHERDGAFVIPNPWDAGSARLLASLGYEALATTSAGLAFSLGRPDAEGALTLEETLGNAQAIVDATPLPVAADLENGFGELPEDCAQSILRAAEVGLVGGSIEDASGRAEVPIYDFDLSVARVRAAVQAARGLPFPFTLCARAENLLHGRLDLDDTIRRLQAYAEAGADVLYAPGLRSVDEIRAVVQAVAPRPVNVLMGMAGVPLSVNQLQDLGVKRISVGSSLARAALGALQRAALEIHEQGTFSYGEQALPFAQLNDLFRR</sequence>
<organism evidence="3 4">
    <name type="scientific">Pseudomonas soli</name>
    <dbReference type="NCBI Taxonomy" id="1306993"/>
    <lineage>
        <taxon>Bacteria</taxon>
        <taxon>Pseudomonadati</taxon>
        <taxon>Pseudomonadota</taxon>
        <taxon>Gammaproteobacteria</taxon>
        <taxon>Pseudomonadales</taxon>
        <taxon>Pseudomonadaceae</taxon>
        <taxon>Pseudomonas</taxon>
    </lineage>
</organism>
<name>A0A1H9TFE4_9PSED</name>
<accession>A0A1H9TFE4</accession>
<dbReference type="Gene3D" id="6.10.250.2750">
    <property type="match status" value="1"/>
</dbReference>
<reference evidence="3 4" key="1">
    <citation type="submission" date="2016-10" db="EMBL/GenBank/DDBJ databases">
        <authorList>
            <person name="de Groot N.N."/>
        </authorList>
    </citation>
    <scope>NUCLEOTIDE SEQUENCE [LARGE SCALE GENOMIC DNA]</scope>
    <source>
        <strain evidence="3 4">LMG 27941</strain>
    </source>
</reference>
<keyword evidence="1" id="KW-0479">Metal-binding</keyword>
<dbReference type="PANTHER" id="PTHR42905">
    <property type="entry name" value="PHOSPHOENOLPYRUVATE CARBOXYLASE"/>
    <property type="match status" value="1"/>
</dbReference>
<dbReference type="EMBL" id="FOEQ01000015">
    <property type="protein sequence ID" value="SER95861.1"/>
    <property type="molecule type" value="Genomic_DNA"/>
</dbReference>